<dbReference type="RefSeq" id="WP_158009700.1">
    <property type="nucleotide sequence ID" value="NZ_JYIK01001064.1"/>
</dbReference>
<evidence type="ECO:0000313" key="2">
    <source>
        <dbReference type="Proteomes" id="UP000070598"/>
    </source>
</evidence>
<sequence>MPSPPGYQGSDRNGTFSAQVTFRISGTYANPMAWGFKVKPALQAMATSNMNCTANQFKRGRPTGYTDTHRNIPVSYHWHSTVPRNSFAADYQLGGMYTFRVNVGGHPGTANLRRVFNYILEGDNLMRHASEETEEPYTSELVIEYDDQSANTPQG</sequence>
<dbReference type="PATRIC" id="fig|1469144.9.peg.1229"/>
<dbReference type="AlphaFoldDB" id="A0A132NAU9"/>
<organism evidence="1 2">
    <name type="scientific">Carbonactinospora thermoautotrophica</name>
    <dbReference type="NCBI Taxonomy" id="1469144"/>
    <lineage>
        <taxon>Bacteria</taxon>
        <taxon>Bacillati</taxon>
        <taxon>Actinomycetota</taxon>
        <taxon>Actinomycetes</taxon>
        <taxon>Kitasatosporales</taxon>
        <taxon>Carbonactinosporaceae</taxon>
        <taxon>Carbonactinospora</taxon>
    </lineage>
</organism>
<proteinExistence type="predicted"/>
<name>A0A132NAU9_9ACTN</name>
<dbReference type="EMBL" id="JYIK01001064">
    <property type="protein sequence ID" value="KWX07285.1"/>
    <property type="molecule type" value="Genomic_DNA"/>
</dbReference>
<evidence type="ECO:0000313" key="1">
    <source>
        <dbReference type="EMBL" id="KWX07285.1"/>
    </source>
</evidence>
<protein>
    <submittedName>
        <fullName evidence="1">Uncharacterized protein</fullName>
    </submittedName>
</protein>
<comment type="caution">
    <text evidence="1">The sequence shown here is derived from an EMBL/GenBank/DDBJ whole genome shotgun (WGS) entry which is preliminary data.</text>
</comment>
<dbReference type="Proteomes" id="UP000070598">
    <property type="component" value="Unassembled WGS sequence"/>
</dbReference>
<reference evidence="2" key="1">
    <citation type="submission" date="2015-02" db="EMBL/GenBank/DDBJ databases">
        <title>Physiological reanalysis, assessment of diazotrophy, and genome sequences of multiple isolates of Streptomyces thermoautotrophicus.</title>
        <authorList>
            <person name="MacKellar D.C."/>
            <person name="Lieber L."/>
            <person name="Norman J."/>
            <person name="Bolger A."/>
            <person name="Tobin C."/>
            <person name="Murray J.W."/>
            <person name="Friesen M."/>
            <person name="Prell J."/>
        </authorList>
    </citation>
    <scope>NUCLEOTIDE SEQUENCE [LARGE SCALE GENOMIC DNA]</scope>
    <source>
        <strain evidence="2">UBT1</strain>
    </source>
</reference>
<gene>
    <name evidence="1" type="ORF">TR74_19255</name>
</gene>
<accession>A0A132NAU9</accession>